<evidence type="ECO:0000313" key="3">
    <source>
        <dbReference type="Proteomes" id="UP000824156"/>
    </source>
</evidence>
<protein>
    <submittedName>
        <fullName evidence="2">Amidohydrolase family protein</fullName>
    </submittedName>
</protein>
<accession>A0A9D1WBF5</accession>
<evidence type="ECO:0000259" key="1">
    <source>
        <dbReference type="Pfam" id="PF07969"/>
    </source>
</evidence>
<dbReference type="AlphaFoldDB" id="A0A9D1WBF5"/>
<gene>
    <name evidence="2" type="ORF">H9853_11940</name>
</gene>
<dbReference type="Pfam" id="PF07969">
    <property type="entry name" value="Amidohydro_3"/>
    <property type="match status" value="1"/>
</dbReference>
<dbReference type="InterPro" id="IPR011059">
    <property type="entry name" value="Metal-dep_hydrolase_composite"/>
</dbReference>
<proteinExistence type="predicted"/>
<dbReference type="Proteomes" id="UP000824156">
    <property type="component" value="Unassembled WGS sequence"/>
</dbReference>
<dbReference type="PANTHER" id="PTHR22642">
    <property type="entry name" value="IMIDAZOLONEPROPIONASE"/>
    <property type="match status" value="1"/>
</dbReference>
<dbReference type="InterPro" id="IPR013108">
    <property type="entry name" value="Amidohydro_3"/>
</dbReference>
<feature type="non-terminal residue" evidence="2">
    <location>
        <position position="1"/>
    </location>
</feature>
<dbReference type="SUPFAM" id="SSF51556">
    <property type="entry name" value="Metallo-dependent hydrolases"/>
    <property type="match status" value="1"/>
</dbReference>
<reference evidence="2" key="2">
    <citation type="submission" date="2021-04" db="EMBL/GenBank/DDBJ databases">
        <authorList>
            <person name="Gilroy R."/>
        </authorList>
    </citation>
    <scope>NUCLEOTIDE SEQUENCE</scope>
    <source>
        <strain evidence="2">1719</strain>
    </source>
</reference>
<comment type="caution">
    <text evidence="2">The sequence shown here is derived from an EMBL/GenBank/DDBJ whole genome shotgun (WGS) entry which is preliminary data.</text>
</comment>
<name>A0A9D1WBF5_9SPHI</name>
<dbReference type="Gene3D" id="3.20.20.140">
    <property type="entry name" value="Metal-dependent hydrolases"/>
    <property type="match status" value="1"/>
</dbReference>
<reference evidence="2" key="1">
    <citation type="journal article" date="2021" name="PeerJ">
        <title>Extensive microbial diversity within the chicken gut microbiome revealed by metagenomics and culture.</title>
        <authorList>
            <person name="Gilroy R."/>
            <person name="Ravi A."/>
            <person name="Getino M."/>
            <person name="Pursley I."/>
            <person name="Horton D.L."/>
            <person name="Alikhan N.F."/>
            <person name="Baker D."/>
            <person name="Gharbi K."/>
            <person name="Hall N."/>
            <person name="Watson M."/>
            <person name="Adriaenssens E.M."/>
            <person name="Foster-Nyarko E."/>
            <person name="Jarju S."/>
            <person name="Secka A."/>
            <person name="Antonio M."/>
            <person name="Oren A."/>
            <person name="Chaudhuri R.R."/>
            <person name="La Ragione R."/>
            <person name="Hildebrand F."/>
            <person name="Pallen M.J."/>
        </authorList>
    </citation>
    <scope>NUCLEOTIDE SEQUENCE</scope>
    <source>
        <strain evidence="2">1719</strain>
    </source>
</reference>
<evidence type="ECO:0000313" key="2">
    <source>
        <dbReference type="EMBL" id="HIX55723.1"/>
    </source>
</evidence>
<dbReference type="EMBL" id="DXEZ01000333">
    <property type="protein sequence ID" value="HIX55723.1"/>
    <property type="molecule type" value="Genomic_DNA"/>
</dbReference>
<dbReference type="PANTHER" id="PTHR22642:SF2">
    <property type="entry name" value="PROTEIN LONG AFTER FAR-RED 3"/>
    <property type="match status" value="1"/>
</dbReference>
<dbReference type="SUPFAM" id="SSF51338">
    <property type="entry name" value="Composite domain of metallo-dependent hydrolases"/>
    <property type="match status" value="1"/>
</dbReference>
<dbReference type="GO" id="GO:0016810">
    <property type="term" value="F:hydrolase activity, acting on carbon-nitrogen (but not peptide) bonds"/>
    <property type="evidence" value="ECO:0007669"/>
    <property type="project" value="InterPro"/>
</dbReference>
<dbReference type="InterPro" id="IPR032466">
    <property type="entry name" value="Metal_Hydrolase"/>
</dbReference>
<feature type="domain" description="Amidohydrolase 3" evidence="1">
    <location>
        <begin position="11"/>
        <end position="327"/>
    </location>
</feature>
<organism evidence="2 3">
    <name type="scientific">Candidatus Sphingobacterium stercoripullorum</name>
    <dbReference type="NCBI Taxonomy" id="2838759"/>
    <lineage>
        <taxon>Bacteria</taxon>
        <taxon>Pseudomonadati</taxon>
        <taxon>Bacteroidota</taxon>
        <taxon>Sphingobacteriia</taxon>
        <taxon>Sphingobacteriales</taxon>
        <taxon>Sphingobacteriaceae</taxon>
        <taxon>Sphingobacterium</taxon>
    </lineage>
</organism>
<sequence length="333" mass="37532">TDAQEHYRQLLNAQDSLLAQGLTSIVDAGLNDEQITLLKQFYAQDDLKIRTYGMIAVNKDNLHEVVKRKPFNNGRFSLRAVKILADGALGSRGACLMEPYSDKPDTKGFLLESPETLEEIIKAVSATPFQINAHAIGDSTNRLLLQLYGKYAEGKKDARWRIEHAQILKEEDFKYFKEHRIIPSIQPIHAISDMGWAEDRIGPERISNAYAYKKLLDNSGLVAIGTDFPVEHFNPFHNFHAAVARKDEHGNPNGGFQIENALSRKEVLKGMTIWAAYSCFQEKKRGSIEKGKDADLIILNKDPMTVDLEEIRDIKVLRTIIGGEILFKKGEPN</sequence>